<evidence type="ECO:0000313" key="3">
    <source>
        <dbReference type="Proteomes" id="UP001498398"/>
    </source>
</evidence>
<feature type="region of interest" description="Disordered" evidence="1">
    <location>
        <begin position="1"/>
        <end position="30"/>
    </location>
</feature>
<proteinExistence type="predicted"/>
<accession>A0ABR1K4L6</accession>
<gene>
    <name evidence="2" type="ORF">VKT23_000259</name>
</gene>
<keyword evidence="3" id="KW-1185">Reference proteome</keyword>
<sequence length="130" mass="14780">MPFTTHSPAETRVDPNRIPGANRTTEMNPVQISNEVPQNLQKAVWMANNVQERAQVRYTSMEKQIPTTSTFSQKPTRNKELSVKLALIAVNAASFAQEEFVRVKKEYLEMGENDAEALLKLGSYFDDLYK</sequence>
<evidence type="ECO:0000313" key="2">
    <source>
        <dbReference type="EMBL" id="KAK7472137.1"/>
    </source>
</evidence>
<dbReference type="EMBL" id="JBANRG010000001">
    <property type="protein sequence ID" value="KAK7472137.1"/>
    <property type="molecule type" value="Genomic_DNA"/>
</dbReference>
<reference evidence="2 3" key="1">
    <citation type="submission" date="2024-01" db="EMBL/GenBank/DDBJ databases">
        <title>A draft genome for the cacao thread blight pathogen Marasmiellus scandens.</title>
        <authorList>
            <person name="Baruah I.K."/>
            <person name="Leung J."/>
            <person name="Bukari Y."/>
            <person name="Amoako-Attah I."/>
            <person name="Meinhardt L.W."/>
            <person name="Bailey B.A."/>
            <person name="Cohen S.P."/>
        </authorList>
    </citation>
    <scope>NUCLEOTIDE SEQUENCE [LARGE SCALE GENOMIC DNA]</scope>
    <source>
        <strain evidence="2 3">GH-19</strain>
    </source>
</reference>
<evidence type="ECO:0000256" key="1">
    <source>
        <dbReference type="SAM" id="MobiDB-lite"/>
    </source>
</evidence>
<protein>
    <submittedName>
        <fullName evidence="2">Uncharacterized protein</fullName>
    </submittedName>
</protein>
<organism evidence="2 3">
    <name type="scientific">Marasmiellus scandens</name>
    <dbReference type="NCBI Taxonomy" id="2682957"/>
    <lineage>
        <taxon>Eukaryota</taxon>
        <taxon>Fungi</taxon>
        <taxon>Dikarya</taxon>
        <taxon>Basidiomycota</taxon>
        <taxon>Agaricomycotina</taxon>
        <taxon>Agaricomycetes</taxon>
        <taxon>Agaricomycetidae</taxon>
        <taxon>Agaricales</taxon>
        <taxon>Marasmiineae</taxon>
        <taxon>Omphalotaceae</taxon>
        <taxon>Marasmiellus</taxon>
    </lineage>
</organism>
<name>A0ABR1K4L6_9AGAR</name>
<dbReference type="Proteomes" id="UP001498398">
    <property type="component" value="Unassembled WGS sequence"/>
</dbReference>
<comment type="caution">
    <text evidence="2">The sequence shown here is derived from an EMBL/GenBank/DDBJ whole genome shotgun (WGS) entry which is preliminary data.</text>
</comment>